<keyword evidence="2" id="KW-1185">Reference proteome</keyword>
<dbReference type="AlphaFoldDB" id="A0A4S3JX12"/>
<dbReference type="VEuPathDB" id="FungiDB:EYZ11_000504"/>
<comment type="caution">
    <text evidence="1">The sequence shown here is derived from an EMBL/GenBank/DDBJ whole genome shotgun (WGS) entry which is preliminary data.</text>
</comment>
<protein>
    <submittedName>
        <fullName evidence="1">Uncharacterized protein</fullName>
    </submittedName>
</protein>
<reference evidence="1 2" key="1">
    <citation type="submission" date="2019-03" db="EMBL/GenBank/DDBJ databases">
        <title>The genome sequence of a newly discovered highly antifungal drug resistant Aspergillus species, Aspergillus tanneri NIH 1004.</title>
        <authorList>
            <person name="Mounaud S."/>
            <person name="Singh I."/>
            <person name="Joardar V."/>
            <person name="Pakala S."/>
            <person name="Pakala S."/>
            <person name="Venepally P."/>
            <person name="Hoover J."/>
            <person name="Nierman W."/>
            <person name="Chung J."/>
            <person name="Losada L."/>
        </authorList>
    </citation>
    <scope>NUCLEOTIDE SEQUENCE [LARGE SCALE GENOMIC DNA]</scope>
    <source>
        <strain evidence="1 2">NIH1004</strain>
    </source>
</reference>
<sequence length="134" mass="15219">MPWESDQGLVGHPIQEELRKSLACPIVLDPYETSKPELKHELVGSPVHSRCWDLLTQLKVGKYWKGRLGPIPCALRQRCQEEPDIWAAMWERPDHNTIQQEVNVESAQTYFVLVALIAKHTTSGPPDLVRMGPV</sequence>
<evidence type="ECO:0000313" key="2">
    <source>
        <dbReference type="Proteomes" id="UP000308092"/>
    </source>
</evidence>
<proteinExistence type="predicted"/>
<accession>A0A4S3JX12</accession>
<dbReference type="EMBL" id="SOSA01000007">
    <property type="protein sequence ID" value="THD00052.1"/>
    <property type="molecule type" value="Genomic_DNA"/>
</dbReference>
<evidence type="ECO:0000313" key="1">
    <source>
        <dbReference type="EMBL" id="THD00052.1"/>
    </source>
</evidence>
<organism evidence="1 2">
    <name type="scientific">Aspergillus tanneri</name>
    <dbReference type="NCBI Taxonomy" id="1220188"/>
    <lineage>
        <taxon>Eukaryota</taxon>
        <taxon>Fungi</taxon>
        <taxon>Dikarya</taxon>
        <taxon>Ascomycota</taxon>
        <taxon>Pezizomycotina</taxon>
        <taxon>Eurotiomycetes</taxon>
        <taxon>Eurotiomycetidae</taxon>
        <taxon>Eurotiales</taxon>
        <taxon>Aspergillaceae</taxon>
        <taxon>Aspergillus</taxon>
        <taxon>Aspergillus subgen. Circumdati</taxon>
    </lineage>
</organism>
<name>A0A4S3JX12_9EURO</name>
<gene>
    <name evidence="1" type="ORF">EYZ11_000504</name>
</gene>
<dbReference type="Proteomes" id="UP000308092">
    <property type="component" value="Unassembled WGS sequence"/>
</dbReference>